<dbReference type="EC" id="3.1.21.-" evidence="5"/>
<protein>
    <submittedName>
        <fullName evidence="5">Restriction endonuclease subunit S</fullName>
        <ecNumber evidence="5">3.1.21.-</ecNumber>
    </submittedName>
</protein>
<name>A0ABY6YSZ7_9ACTN</name>
<evidence type="ECO:0000259" key="4">
    <source>
        <dbReference type="Pfam" id="PF01420"/>
    </source>
</evidence>
<evidence type="ECO:0000313" key="6">
    <source>
        <dbReference type="Proteomes" id="UP001156498"/>
    </source>
</evidence>
<dbReference type="PANTHER" id="PTHR30408">
    <property type="entry name" value="TYPE-1 RESTRICTION ENZYME ECOKI SPECIFICITY PROTEIN"/>
    <property type="match status" value="1"/>
</dbReference>
<dbReference type="PANTHER" id="PTHR30408:SF12">
    <property type="entry name" value="TYPE I RESTRICTION ENZYME MJAVIII SPECIFICITY SUBUNIT"/>
    <property type="match status" value="1"/>
</dbReference>
<sequence>MRSSLGEIAEIKAGPSGARLKELGDHPRGVPVITPSDFTVDHRVSPLHVRRVPEEAGQHLEAYRLRAGDLLVVRQGTLGRLAVIGPAQETWVYGSSCLRVRLKDGVEVTSEYLAAYLSQPQTVERLKGTALSGTIPSFNAGALRSMEVVVPPLSRQGRIVEVLADMDEAIAAKIAVVERMEALRPSVFAALLERESV</sequence>
<organism evidence="5 6">
    <name type="scientific">Streptomonospora nanhaiensis</name>
    <dbReference type="NCBI Taxonomy" id="1323731"/>
    <lineage>
        <taxon>Bacteria</taxon>
        <taxon>Bacillati</taxon>
        <taxon>Actinomycetota</taxon>
        <taxon>Actinomycetes</taxon>
        <taxon>Streptosporangiales</taxon>
        <taxon>Nocardiopsidaceae</taxon>
        <taxon>Streptomonospora</taxon>
    </lineage>
</organism>
<keyword evidence="6" id="KW-1185">Reference proteome</keyword>
<evidence type="ECO:0000256" key="2">
    <source>
        <dbReference type="ARBA" id="ARBA00022747"/>
    </source>
</evidence>
<dbReference type="GO" id="GO:0004519">
    <property type="term" value="F:endonuclease activity"/>
    <property type="evidence" value="ECO:0007669"/>
    <property type="project" value="UniProtKB-KW"/>
</dbReference>
<evidence type="ECO:0000256" key="1">
    <source>
        <dbReference type="ARBA" id="ARBA00010923"/>
    </source>
</evidence>
<feature type="domain" description="Type I restriction modification DNA specificity" evidence="4">
    <location>
        <begin position="3"/>
        <end position="172"/>
    </location>
</feature>
<dbReference type="InterPro" id="IPR052021">
    <property type="entry name" value="Type-I_RS_S_subunit"/>
</dbReference>
<evidence type="ECO:0000256" key="3">
    <source>
        <dbReference type="ARBA" id="ARBA00023125"/>
    </source>
</evidence>
<dbReference type="Gene3D" id="3.90.220.20">
    <property type="entry name" value="DNA methylase specificity domains"/>
    <property type="match status" value="1"/>
</dbReference>
<keyword evidence="5" id="KW-0540">Nuclease</keyword>
<dbReference type="Proteomes" id="UP001156498">
    <property type="component" value="Chromosome"/>
</dbReference>
<dbReference type="SUPFAM" id="SSF116734">
    <property type="entry name" value="DNA methylase specificity domain"/>
    <property type="match status" value="1"/>
</dbReference>
<dbReference type="EMBL" id="CP113264">
    <property type="protein sequence ID" value="WAE75507.1"/>
    <property type="molecule type" value="Genomic_DNA"/>
</dbReference>
<dbReference type="GO" id="GO:0016787">
    <property type="term" value="F:hydrolase activity"/>
    <property type="evidence" value="ECO:0007669"/>
    <property type="project" value="UniProtKB-KW"/>
</dbReference>
<dbReference type="RefSeq" id="WP_267949277.1">
    <property type="nucleotide sequence ID" value="NZ_CP113264.1"/>
</dbReference>
<reference evidence="5 6" key="1">
    <citation type="journal article" date="2013" name="Int. J. Syst. Evol. Microbiol.">
        <title>Description of Streptomonospora sediminis sp. nov. and Streptomonospora nanhaiensis sp. nov., and reclassification of Nocardiopsis arabia Hozzein &amp; Goodfellow 2008 as Streptomonospora arabica comb. nov. and emended description of the genus Streptomonospora.</title>
        <authorList>
            <person name="Zhang D.F."/>
            <person name="Pan H.Q."/>
            <person name="He J."/>
            <person name="Zhang X.M."/>
            <person name="Zhang Y.G."/>
            <person name="Klenk H.P."/>
            <person name="Hu J.C."/>
            <person name="Li W.J."/>
        </authorList>
    </citation>
    <scope>NUCLEOTIDE SEQUENCE [LARGE SCALE GENOMIC DNA]</scope>
    <source>
        <strain evidence="5 6">12A09</strain>
    </source>
</reference>
<gene>
    <name evidence="5" type="ORF">OUQ99_10690</name>
</gene>
<keyword evidence="5" id="KW-0255">Endonuclease</keyword>
<proteinExistence type="inferred from homology"/>
<dbReference type="Pfam" id="PF01420">
    <property type="entry name" value="Methylase_S"/>
    <property type="match status" value="1"/>
</dbReference>
<dbReference type="InterPro" id="IPR044946">
    <property type="entry name" value="Restrct_endonuc_typeI_TRD_sf"/>
</dbReference>
<comment type="similarity">
    <text evidence="1">Belongs to the type-I restriction system S methylase family.</text>
</comment>
<keyword evidence="5" id="KW-0378">Hydrolase</keyword>
<keyword evidence="3" id="KW-0238">DNA-binding</keyword>
<evidence type="ECO:0000313" key="5">
    <source>
        <dbReference type="EMBL" id="WAE75507.1"/>
    </source>
</evidence>
<dbReference type="InterPro" id="IPR000055">
    <property type="entry name" value="Restrct_endonuc_typeI_TRD"/>
</dbReference>
<keyword evidence="2" id="KW-0680">Restriction system</keyword>
<accession>A0ABY6YSZ7</accession>